<name>A0A6J3LS08_9PEZI</name>
<keyword evidence="5" id="KW-1185">Reference proteome</keyword>
<evidence type="ECO:0000256" key="1">
    <source>
        <dbReference type="ARBA" id="ARBA00022630"/>
    </source>
</evidence>
<evidence type="ECO:0000313" key="5">
    <source>
        <dbReference type="Proteomes" id="UP000504637"/>
    </source>
</evidence>
<dbReference type="InterPro" id="IPR036188">
    <property type="entry name" value="FAD/NAD-bd_sf"/>
</dbReference>
<keyword evidence="1" id="KW-0285">Flavoprotein</keyword>
<dbReference type="RefSeq" id="XP_033455444.1">
    <property type="nucleotide sequence ID" value="XM_033608078.1"/>
</dbReference>
<dbReference type="PANTHER" id="PTHR46720">
    <property type="entry name" value="HYDROXYLASE, PUTATIVE (AFU_ORTHOLOGUE AFUA_3G01460)-RELATED"/>
    <property type="match status" value="1"/>
</dbReference>
<dbReference type="SUPFAM" id="SSF51905">
    <property type="entry name" value="FAD/NAD(P)-binding domain"/>
    <property type="match status" value="1"/>
</dbReference>
<proteinExistence type="predicted"/>
<dbReference type="Pfam" id="PF01494">
    <property type="entry name" value="FAD_binding_3"/>
    <property type="match status" value="2"/>
</dbReference>
<accession>A0A6J3LS08</accession>
<gene>
    <name evidence="6" type="ORF">K489DRAFT_413704</name>
</gene>
<dbReference type="AlphaFoldDB" id="A0A6J3LS08"/>
<dbReference type="GeneID" id="54365877"/>
<organism evidence="6">
    <name type="scientific">Dissoconium aciculare CBS 342.82</name>
    <dbReference type="NCBI Taxonomy" id="1314786"/>
    <lineage>
        <taxon>Eukaryota</taxon>
        <taxon>Fungi</taxon>
        <taxon>Dikarya</taxon>
        <taxon>Ascomycota</taxon>
        <taxon>Pezizomycotina</taxon>
        <taxon>Dothideomycetes</taxon>
        <taxon>Dothideomycetidae</taxon>
        <taxon>Mycosphaerellales</taxon>
        <taxon>Dissoconiaceae</taxon>
        <taxon>Dissoconium</taxon>
    </lineage>
</organism>
<feature type="domain" description="FAD-binding" evidence="4">
    <location>
        <begin position="6"/>
        <end position="170"/>
    </location>
</feature>
<dbReference type="OrthoDB" id="16820at2759"/>
<dbReference type="Gene3D" id="3.50.50.60">
    <property type="entry name" value="FAD/NAD(P)-binding domain"/>
    <property type="match status" value="1"/>
</dbReference>
<feature type="domain" description="FAD-binding" evidence="4">
    <location>
        <begin position="298"/>
        <end position="335"/>
    </location>
</feature>
<protein>
    <submittedName>
        <fullName evidence="6">FAD/NAD(P)-binding domain-containing protein</fullName>
    </submittedName>
</protein>
<dbReference type="PANTHER" id="PTHR46720:SF3">
    <property type="entry name" value="FAD-BINDING DOMAIN-CONTAINING PROTEIN-RELATED"/>
    <property type="match status" value="1"/>
</dbReference>
<evidence type="ECO:0000256" key="3">
    <source>
        <dbReference type="ARBA" id="ARBA00023002"/>
    </source>
</evidence>
<evidence type="ECO:0000256" key="2">
    <source>
        <dbReference type="ARBA" id="ARBA00022827"/>
    </source>
</evidence>
<dbReference type="GO" id="GO:0071949">
    <property type="term" value="F:FAD binding"/>
    <property type="evidence" value="ECO:0007669"/>
    <property type="project" value="InterPro"/>
</dbReference>
<dbReference type="PROSITE" id="PS51257">
    <property type="entry name" value="PROKAR_LIPOPROTEIN"/>
    <property type="match status" value="1"/>
</dbReference>
<reference evidence="6" key="2">
    <citation type="submission" date="2020-04" db="EMBL/GenBank/DDBJ databases">
        <authorList>
            <consortium name="NCBI Genome Project"/>
        </authorList>
    </citation>
    <scope>NUCLEOTIDE SEQUENCE</scope>
    <source>
        <strain evidence="6">CBS 342.82</strain>
    </source>
</reference>
<keyword evidence="2" id="KW-0274">FAD</keyword>
<reference evidence="6" key="3">
    <citation type="submission" date="2025-08" db="UniProtKB">
        <authorList>
            <consortium name="RefSeq"/>
        </authorList>
    </citation>
    <scope>IDENTIFICATION</scope>
    <source>
        <strain evidence="6">CBS 342.82</strain>
    </source>
</reference>
<sequence length="427" mass="46699">MPTPLRVAIIGGSISGCTLANGLLRHDHLEFDIFESKSSFQERGAAIALHTNALAALRHLGLDVDELLREARANKRDRLQTIVGCGEHKGKEFMETIPGPWGAGRQQLLAELIKHLPKDRLHCNKKLVAIDRGYPDSSGPLLLRFDDGSTHTADTVVGCDGFRSKVRQLILGQENAANAPVFAGFWDARGLLPTEQAVEKFGIDIIDARADQLTAVVGDGSFILSGPIDNGQMTFINVVGTPPPGWDGSALKTELNREHLERAFRGWDERFVKGIVDCVMTSGPGVIFNQWESAPSPKYFNGNICMIGDAAHATSNWLGQGAAMAMEDCAVLAGIFKDVKYETDFQLVYQAFDQVRHGKRPEMVIEQSRLCGQILTGQMGLDPAAVANNNTQAKRLEILSFDIGEDVIAAQEAFHKLRDEARRLSKS</sequence>
<evidence type="ECO:0000313" key="6">
    <source>
        <dbReference type="RefSeq" id="XP_033455444.1"/>
    </source>
</evidence>
<dbReference type="InterPro" id="IPR051104">
    <property type="entry name" value="FAD_monoxygenase"/>
</dbReference>
<dbReference type="Proteomes" id="UP000504637">
    <property type="component" value="Unplaced"/>
</dbReference>
<dbReference type="GO" id="GO:0016491">
    <property type="term" value="F:oxidoreductase activity"/>
    <property type="evidence" value="ECO:0007669"/>
    <property type="project" value="UniProtKB-KW"/>
</dbReference>
<reference evidence="6" key="1">
    <citation type="submission" date="2020-01" db="EMBL/GenBank/DDBJ databases">
        <authorList>
            <consortium name="DOE Joint Genome Institute"/>
            <person name="Haridas S."/>
            <person name="Albert R."/>
            <person name="Binder M."/>
            <person name="Bloem J."/>
            <person name="Labutti K."/>
            <person name="Salamov A."/>
            <person name="Andreopoulos B."/>
            <person name="Baker S.E."/>
            <person name="Barry K."/>
            <person name="Bills G."/>
            <person name="Bluhm B.H."/>
            <person name="Cannon C."/>
            <person name="Castanera R."/>
            <person name="Culley D.E."/>
            <person name="Daum C."/>
            <person name="Ezra D."/>
            <person name="Gonzalez J.B."/>
            <person name="Henrissat B."/>
            <person name="Kuo A."/>
            <person name="Liang C."/>
            <person name="Lipzen A."/>
            <person name="Lutzoni F."/>
            <person name="Magnuson J."/>
            <person name="Mondo S."/>
            <person name="Nolan M."/>
            <person name="Ohm R."/>
            <person name="Pangilinan J."/>
            <person name="Park H.-J."/>
            <person name="Ramirez L."/>
            <person name="Alfaro M."/>
            <person name="Sun H."/>
            <person name="Tritt A."/>
            <person name="Yoshinaga Y."/>
            <person name="Zwiers L.-H."/>
            <person name="Turgeon B.G."/>
            <person name="Goodwin S.B."/>
            <person name="Spatafora J.W."/>
            <person name="Crous P.W."/>
            <person name="Grigoriev I.V."/>
        </authorList>
    </citation>
    <scope>NUCLEOTIDE SEQUENCE</scope>
    <source>
        <strain evidence="6">CBS 342.82</strain>
    </source>
</reference>
<evidence type="ECO:0000259" key="4">
    <source>
        <dbReference type="Pfam" id="PF01494"/>
    </source>
</evidence>
<dbReference type="GO" id="GO:0044550">
    <property type="term" value="P:secondary metabolite biosynthetic process"/>
    <property type="evidence" value="ECO:0007669"/>
    <property type="project" value="TreeGrafter"/>
</dbReference>
<keyword evidence="3" id="KW-0560">Oxidoreductase</keyword>
<dbReference type="PRINTS" id="PR00420">
    <property type="entry name" value="RNGMNOXGNASE"/>
</dbReference>
<dbReference type="InterPro" id="IPR002938">
    <property type="entry name" value="FAD-bd"/>
</dbReference>